<dbReference type="InterPro" id="IPR045864">
    <property type="entry name" value="aa-tRNA-synth_II/BPL/LPL"/>
</dbReference>
<sequence length="373" mass="38924">MNALRSFSARADIETILAQLGAERLDVPVLQPADPFLDTAGEELRRRIFLSESETGETLCLRPEFTIPVCLHHIGAGESAPRRYGYVGTVFRQRRAGGNEFLQAGIEDIGNTDSAPADARSLADALAFLEALGVSAPTVTTLGDQAVFNAVIAGLGLPQGWAVRLSHAFGDRATLDATLDALAVPPPPPEVPADILEPCEARDRAALVNALSMRLRIAGLENSGGRDADEIADRLIARFDAAEIAPDEKALATLRTFLSISAPLNEAAGALAGFAEAAGLDLSDAIAAFGARATEMEKAGVDTAAISYDAAFGRALDYYTALVYEIATADGLVLAGGGRYDRLLTMLGAGSDVPGVGFSVWLDRVAALTGGDA</sequence>
<gene>
    <name evidence="4" type="ORF">HTY61_12590</name>
</gene>
<keyword evidence="1" id="KW-0368">Histidine biosynthesis</keyword>
<dbReference type="Proteomes" id="UP000509367">
    <property type="component" value="Chromosome"/>
</dbReference>
<dbReference type="AlphaFoldDB" id="A0A6N1VF94"/>
<evidence type="ECO:0000313" key="4">
    <source>
        <dbReference type="EMBL" id="QKV19233.1"/>
    </source>
</evidence>
<dbReference type="RefSeq" id="WP_175277125.1">
    <property type="nucleotide sequence ID" value="NZ_CP054836.1"/>
</dbReference>
<accession>A0A6N1VF94</accession>
<feature type="domain" description="Class II Histidinyl-tRNA synthetase (HisRS)-like catalytic core" evidence="3">
    <location>
        <begin position="8"/>
        <end position="175"/>
    </location>
</feature>
<name>A0A6N1VF94_9HYPH</name>
<evidence type="ECO:0000259" key="3">
    <source>
        <dbReference type="Pfam" id="PF13393"/>
    </source>
</evidence>
<dbReference type="SUPFAM" id="SSF55681">
    <property type="entry name" value="Class II aaRS and biotin synthetases"/>
    <property type="match status" value="1"/>
</dbReference>
<dbReference type="Gene3D" id="3.30.930.10">
    <property type="entry name" value="Bira Bifunctional Protein, Domain 2"/>
    <property type="match status" value="1"/>
</dbReference>
<evidence type="ECO:0000256" key="2">
    <source>
        <dbReference type="PIRSR" id="PIRSR001549-1"/>
    </source>
</evidence>
<dbReference type="GO" id="GO:0000105">
    <property type="term" value="P:L-histidine biosynthetic process"/>
    <property type="evidence" value="ECO:0007669"/>
    <property type="project" value="UniProtKB-KW"/>
</dbReference>
<evidence type="ECO:0000256" key="1">
    <source>
        <dbReference type="ARBA" id="ARBA00023102"/>
    </source>
</evidence>
<dbReference type="PANTHER" id="PTHR43707:SF1">
    <property type="entry name" value="HISTIDINE--TRNA LIGASE, MITOCHONDRIAL-RELATED"/>
    <property type="match status" value="1"/>
</dbReference>
<proteinExistence type="predicted"/>
<feature type="binding site" evidence="2">
    <location>
        <position position="103"/>
    </location>
    <ligand>
        <name>L-histidine</name>
        <dbReference type="ChEBI" id="CHEBI:57595"/>
    </ligand>
</feature>
<dbReference type="GO" id="GO:0006427">
    <property type="term" value="P:histidyl-tRNA aminoacylation"/>
    <property type="evidence" value="ECO:0007669"/>
    <property type="project" value="TreeGrafter"/>
</dbReference>
<dbReference type="GO" id="GO:0005737">
    <property type="term" value="C:cytoplasm"/>
    <property type="evidence" value="ECO:0007669"/>
    <property type="project" value="InterPro"/>
</dbReference>
<dbReference type="PIRSF" id="PIRSF001549">
    <property type="entry name" value="His-tRNA_synth"/>
    <property type="match status" value="1"/>
</dbReference>
<keyword evidence="5" id="KW-1185">Reference proteome</keyword>
<protein>
    <submittedName>
        <fullName evidence="4">ATP phosphoribosyltransferase regulatory subunit</fullName>
    </submittedName>
</protein>
<dbReference type="PANTHER" id="PTHR43707">
    <property type="entry name" value="HISTIDYL-TRNA SYNTHETASE"/>
    <property type="match status" value="1"/>
</dbReference>
<feature type="domain" description="Class II Histidinyl-tRNA synthetase (HisRS)-like catalytic core" evidence="3">
    <location>
        <begin position="247"/>
        <end position="365"/>
    </location>
</feature>
<feature type="binding site" evidence="2">
    <location>
        <position position="314"/>
    </location>
    <ligand>
        <name>L-histidine</name>
        <dbReference type="ChEBI" id="CHEBI:57595"/>
    </ligand>
</feature>
<feature type="binding site" evidence="2">
    <location>
        <begin position="64"/>
        <end position="66"/>
    </location>
    <ligand>
        <name>L-histidine</name>
        <dbReference type="ChEBI" id="CHEBI:57595"/>
    </ligand>
</feature>
<dbReference type="GO" id="GO:0016757">
    <property type="term" value="F:glycosyltransferase activity"/>
    <property type="evidence" value="ECO:0007669"/>
    <property type="project" value="UniProtKB-KW"/>
</dbReference>
<dbReference type="Pfam" id="PF13393">
    <property type="entry name" value="tRNA-synt_His"/>
    <property type="match status" value="2"/>
</dbReference>
<dbReference type="InterPro" id="IPR004516">
    <property type="entry name" value="HisRS/HisZ"/>
</dbReference>
<dbReference type="KEGG" id="orm:HTY61_12590"/>
<evidence type="ECO:0000313" key="5">
    <source>
        <dbReference type="Proteomes" id="UP000509367"/>
    </source>
</evidence>
<feature type="binding site" evidence="2">
    <location>
        <position position="107"/>
    </location>
    <ligand>
        <name>L-histidine</name>
        <dbReference type="ChEBI" id="CHEBI:57595"/>
    </ligand>
</feature>
<feature type="binding site" evidence="2">
    <location>
        <position position="92"/>
    </location>
    <ligand>
        <name>L-histidine</name>
        <dbReference type="ChEBI" id="CHEBI:57595"/>
    </ligand>
</feature>
<dbReference type="NCBIfam" id="NF008951">
    <property type="entry name" value="PRK12295.1-4"/>
    <property type="match status" value="1"/>
</dbReference>
<keyword evidence="4" id="KW-0328">Glycosyltransferase</keyword>
<dbReference type="GO" id="GO:0004821">
    <property type="term" value="F:histidine-tRNA ligase activity"/>
    <property type="evidence" value="ECO:0007669"/>
    <property type="project" value="TreeGrafter"/>
</dbReference>
<reference evidence="4 5" key="1">
    <citation type="submission" date="2020-06" db="EMBL/GenBank/DDBJ databases">
        <title>Oricola thermophila sp. nov. isolated from a tidal sediments.</title>
        <authorList>
            <person name="Kwon K.K."/>
            <person name="Yang S.-H."/>
            <person name="Park M.-J."/>
        </authorList>
    </citation>
    <scope>NUCLEOTIDE SEQUENCE [LARGE SCALE GENOMIC DNA]</scope>
    <source>
        <strain evidence="4 5">MEBiC13590</strain>
    </source>
</reference>
<keyword evidence="4" id="KW-0808">Transferase</keyword>
<organism evidence="4 5">
    <name type="scientific">Oricola thermophila</name>
    <dbReference type="NCBI Taxonomy" id="2742145"/>
    <lineage>
        <taxon>Bacteria</taxon>
        <taxon>Pseudomonadati</taxon>
        <taxon>Pseudomonadota</taxon>
        <taxon>Alphaproteobacteria</taxon>
        <taxon>Hyphomicrobiales</taxon>
        <taxon>Ahrensiaceae</taxon>
        <taxon>Oricola</taxon>
    </lineage>
</organism>
<keyword evidence="1" id="KW-0028">Amino-acid biosynthesis</keyword>
<dbReference type="EMBL" id="CP054836">
    <property type="protein sequence ID" value="QKV19233.1"/>
    <property type="molecule type" value="Genomic_DNA"/>
</dbReference>
<dbReference type="InterPro" id="IPR041715">
    <property type="entry name" value="HisRS-like_core"/>
</dbReference>
<feature type="binding site" evidence="2">
    <location>
        <begin position="318"/>
        <end position="319"/>
    </location>
    <ligand>
        <name>L-histidine</name>
        <dbReference type="ChEBI" id="CHEBI:57595"/>
    </ligand>
</feature>